<feature type="domain" description="Oxidoreductase-like" evidence="2">
    <location>
        <begin position="78"/>
        <end position="121"/>
    </location>
</feature>
<sequence length="178" mass="19663">MHGPTAKDLVLLDNPLQPANPLPPGAPPPTVPIGPLSPNHPSTQSEEDSRIEKARVIFGSRLAGPGRWEDNLRKGTIVAGVKIPPKPLEPDNCCMSGCVNCTWDIFREDLEEWRSARAEARTKLKLQKTVEFPNLDEDGLMPGGMWEGFENIPVGMKAFMETEKRLKEKHKSQESTSG</sequence>
<dbReference type="PANTHER" id="PTHR21193">
    <property type="entry name" value="OXIDOREDUCTASE-LIKE DOMAIN-CONTAINING PROTEIN 1"/>
    <property type="match status" value="1"/>
</dbReference>
<dbReference type="InterPro" id="IPR039251">
    <property type="entry name" value="OXLD1"/>
</dbReference>
<dbReference type="PANTHER" id="PTHR21193:SF3">
    <property type="entry name" value="OXIDOREDUCTASE-LIKE DOMAIN-CONTAINING PROTEIN 1"/>
    <property type="match status" value="1"/>
</dbReference>
<evidence type="ECO:0000259" key="2">
    <source>
        <dbReference type="Pfam" id="PF09791"/>
    </source>
</evidence>
<evidence type="ECO:0000256" key="1">
    <source>
        <dbReference type="SAM" id="MobiDB-lite"/>
    </source>
</evidence>
<protein>
    <recommendedName>
        <fullName evidence="2">Oxidoreductase-like domain-containing protein</fullName>
    </recommendedName>
</protein>
<evidence type="ECO:0000313" key="4">
    <source>
        <dbReference type="Proteomes" id="UP001447188"/>
    </source>
</evidence>
<feature type="compositionally biased region" description="Pro residues" evidence="1">
    <location>
        <begin position="18"/>
        <end position="32"/>
    </location>
</feature>
<organism evidence="3 4">
    <name type="scientific">Discina gigas</name>
    <dbReference type="NCBI Taxonomy" id="1032678"/>
    <lineage>
        <taxon>Eukaryota</taxon>
        <taxon>Fungi</taxon>
        <taxon>Dikarya</taxon>
        <taxon>Ascomycota</taxon>
        <taxon>Pezizomycotina</taxon>
        <taxon>Pezizomycetes</taxon>
        <taxon>Pezizales</taxon>
        <taxon>Discinaceae</taxon>
        <taxon>Discina</taxon>
    </lineage>
</organism>
<dbReference type="Pfam" id="PF09791">
    <property type="entry name" value="Oxidored-like"/>
    <property type="match status" value="1"/>
</dbReference>
<keyword evidence="4" id="KW-1185">Reference proteome</keyword>
<dbReference type="EMBL" id="JBBBZM010000001">
    <property type="protein sequence ID" value="KAL0640798.1"/>
    <property type="molecule type" value="Genomic_DNA"/>
</dbReference>
<dbReference type="Proteomes" id="UP001447188">
    <property type="component" value="Unassembled WGS sequence"/>
</dbReference>
<accession>A0ABR3GXX7</accession>
<proteinExistence type="predicted"/>
<name>A0ABR3GXX7_9PEZI</name>
<evidence type="ECO:0000313" key="3">
    <source>
        <dbReference type="EMBL" id="KAL0640798.1"/>
    </source>
</evidence>
<feature type="region of interest" description="Disordered" evidence="1">
    <location>
        <begin position="1"/>
        <end position="50"/>
    </location>
</feature>
<reference evidence="3 4" key="1">
    <citation type="submission" date="2024-02" db="EMBL/GenBank/DDBJ databases">
        <title>Discinaceae phylogenomics.</title>
        <authorList>
            <person name="Dirks A.C."/>
            <person name="James T.Y."/>
        </authorList>
    </citation>
    <scope>NUCLEOTIDE SEQUENCE [LARGE SCALE GENOMIC DNA]</scope>
    <source>
        <strain evidence="3 4">ACD0624</strain>
    </source>
</reference>
<dbReference type="InterPro" id="IPR019180">
    <property type="entry name" value="Oxidoreductase-like_N"/>
</dbReference>
<comment type="caution">
    <text evidence="3">The sequence shown here is derived from an EMBL/GenBank/DDBJ whole genome shotgun (WGS) entry which is preliminary data.</text>
</comment>
<gene>
    <name evidence="3" type="ORF">Q9L58_000105</name>
</gene>